<evidence type="ECO:0000313" key="3">
    <source>
        <dbReference type="Proteomes" id="UP000837857"/>
    </source>
</evidence>
<reference evidence="2" key="1">
    <citation type="submission" date="2022-03" db="EMBL/GenBank/DDBJ databases">
        <authorList>
            <person name="Martin H S."/>
        </authorList>
    </citation>
    <scope>NUCLEOTIDE SEQUENCE</scope>
</reference>
<evidence type="ECO:0000313" key="2">
    <source>
        <dbReference type="EMBL" id="CAH2041578.1"/>
    </source>
</evidence>
<feature type="non-terminal residue" evidence="2">
    <location>
        <position position="176"/>
    </location>
</feature>
<proteinExistence type="predicted"/>
<feature type="region of interest" description="Disordered" evidence="1">
    <location>
        <begin position="139"/>
        <end position="176"/>
    </location>
</feature>
<name>A0ABN8HYC5_9NEOP</name>
<dbReference type="Proteomes" id="UP000837857">
    <property type="component" value="Chromosome 13"/>
</dbReference>
<protein>
    <submittedName>
        <fullName evidence="2">Uncharacterized protein</fullName>
    </submittedName>
</protein>
<dbReference type="EMBL" id="OW152825">
    <property type="protein sequence ID" value="CAH2041578.1"/>
    <property type="molecule type" value="Genomic_DNA"/>
</dbReference>
<organism evidence="2 3">
    <name type="scientific">Iphiclides podalirius</name>
    <name type="common">scarce swallowtail</name>
    <dbReference type="NCBI Taxonomy" id="110791"/>
    <lineage>
        <taxon>Eukaryota</taxon>
        <taxon>Metazoa</taxon>
        <taxon>Ecdysozoa</taxon>
        <taxon>Arthropoda</taxon>
        <taxon>Hexapoda</taxon>
        <taxon>Insecta</taxon>
        <taxon>Pterygota</taxon>
        <taxon>Neoptera</taxon>
        <taxon>Endopterygota</taxon>
        <taxon>Lepidoptera</taxon>
        <taxon>Glossata</taxon>
        <taxon>Ditrysia</taxon>
        <taxon>Papilionoidea</taxon>
        <taxon>Papilionidae</taxon>
        <taxon>Papilioninae</taxon>
        <taxon>Iphiclides</taxon>
    </lineage>
</organism>
<keyword evidence="3" id="KW-1185">Reference proteome</keyword>
<gene>
    <name evidence="2" type="ORF">IPOD504_LOCUS3262</name>
</gene>
<evidence type="ECO:0000256" key="1">
    <source>
        <dbReference type="SAM" id="MobiDB-lite"/>
    </source>
</evidence>
<accession>A0ABN8HYC5</accession>
<sequence length="176" mass="19212">MAANKSAPDRTPLICTRNEIYSRIISPVGIVYGLSSRSDWSASSPRAQTVRPCTQETLPISGTPITSPRPSRCRAPVVFVIRITWRSARPCPLLTSPATGRRVSCGGLPAPAHRRRRRSRANVYAAKHATRARTLLHNNTPRVGKDAPAMRPYRPGGRNRIGTVGRVTSGRGQTPK</sequence>